<dbReference type="PANTHER" id="PTHR10625:SF10">
    <property type="entry name" value="HISTONE DEACETYLASE HDAC1"/>
    <property type="match status" value="1"/>
</dbReference>
<comment type="caution">
    <text evidence="3">The sequence shown here is derived from an EMBL/GenBank/DDBJ whole genome shotgun (WGS) entry which is preliminary data.</text>
</comment>
<organism evidence="3 4">
    <name type="scientific">Aromatoleum bremense</name>
    <dbReference type="NCBI Taxonomy" id="76115"/>
    <lineage>
        <taxon>Bacteria</taxon>
        <taxon>Pseudomonadati</taxon>
        <taxon>Pseudomonadota</taxon>
        <taxon>Betaproteobacteria</taxon>
        <taxon>Rhodocyclales</taxon>
        <taxon>Rhodocyclaceae</taxon>
        <taxon>Aromatoleum</taxon>
    </lineage>
</organism>
<name>A0ABX1NZ92_9RHOO</name>
<proteinExistence type="inferred from homology"/>
<protein>
    <submittedName>
        <fullName evidence="3">Histone deacetylase family protein</fullName>
    </submittedName>
</protein>
<dbReference type="PANTHER" id="PTHR10625">
    <property type="entry name" value="HISTONE DEACETYLASE HDAC1-RELATED"/>
    <property type="match status" value="1"/>
</dbReference>
<dbReference type="Pfam" id="PF00850">
    <property type="entry name" value="Hist_deacetyl"/>
    <property type="match status" value="1"/>
</dbReference>
<dbReference type="InterPro" id="IPR023696">
    <property type="entry name" value="Ureohydrolase_dom_sf"/>
</dbReference>
<dbReference type="CDD" id="cd11599">
    <property type="entry name" value="HDAC_classII_2"/>
    <property type="match status" value="1"/>
</dbReference>
<evidence type="ECO:0000313" key="4">
    <source>
        <dbReference type="Proteomes" id="UP000633943"/>
    </source>
</evidence>
<gene>
    <name evidence="3" type="ORF">GPA24_14520</name>
</gene>
<dbReference type="PRINTS" id="PR01270">
    <property type="entry name" value="HDASUPER"/>
</dbReference>
<evidence type="ECO:0000313" key="3">
    <source>
        <dbReference type="EMBL" id="NMG16727.1"/>
    </source>
</evidence>
<dbReference type="SUPFAM" id="SSF52768">
    <property type="entry name" value="Arginase/deacetylase"/>
    <property type="match status" value="1"/>
</dbReference>
<keyword evidence="4" id="KW-1185">Reference proteome</keyword>
<reference evidence="3 4" key="1">
    <citation type="submission" date="2019-12" db="EMBL/GenBank/DDBJ databases">
        <title>Comparative genomics gives insights into the taxonomy of the Azoarcus-Aromatoleum group and reveals separate origins of nif in the plant-associated Azoarcus and non-plant-associated Aromatoleum sub-groups.</title>
        <authorList>
            <person name="Lafos M."/>
            <person name="Maluk M."/>
            <person name="Batista M."/>
            <person name="Junghare M."/>
            <person name="Carmona M."/>
            <person name="Faoro H."/>
            <person name="Cruz L.M."/>
            <person name="Battistoni F."/>
            <person name="De Souza E."/>
            <person name="Pedrosa F."/>
            <person name="Chen W.-M."/>
            <person name="Poole P.S."/>
            <person name="Dixon R.A."/>
            <person name="James E.K."/>
        </authorList>
    </citation>
    <scope>NUCLEOTIDE SEQUENCE [LARGE SCALE GENOMIC DNA]</scope>
    <source>
        <strain evidence="3 4">PbN1</strain>
    </source>
</reference>
<dbReference type="InterPro" id="IPR037138">
    <property type="entry name" value="His_deacetylse_dom_sf"/>
</dbReference>
<feature type="domain" description="Histone deacetylase" evidence="2">
    <location>
        <begin position="21"/>
        <end position="305"/>
    </location>
</feature>
<sequence>MTTTAFITHRECWLHDMGAFHPECSDRLAAINDRLIAAGLDLYLSFYDAPQATPEQITRAHPAAYLEELMNSVPEHGIRHLDPDTAMNPETMKAALRSAGAGVLATDLVLKGEIENAFCAVRPPGHHAERARAMGFCFLNNVAIAARHALEAHGLERVAIVDFDVHHGNGTEDIFREDPRVMMTSIFQHPFYPYSGADCTAAHMVNVPVPAGARGDTFRQIVSDVWIPALRNHNPQMIFISAGFDGHYEDDMGSLGLVESDYVWVTQQVKALAADCGHKNIVSILEGGYALSSLARSVVAHIKALADL</sequence>
<dbReference type="Gene3D" id="3.40.800.20">
    <property type="entry name" value="Histone deacetylase domain"/>
    <property type="match status" value="1"/>
</dbReference>
<dbReference type="Proteomes" id="UP000633943">
    <property type="component" value="Unassembled WGS sequence"/>
</dbReference>
<dbReference type="RefSeq" id="WP_169203296.1">
    <property type="nucleotide sequence ID" value="NZ_CP059467.1"/>
</dbReference>
<dbReference type="EMBL" id="WTVP01000045">
    <property type="protein sequence ID" value="NMG16727.1"/>
    <property type="molecule type" value="Genomic_DNA"/>
</dbReference>
<accession>A0ABX1NZ92</accession>
<dbReference type="InterPro" id="IPR023801">
    <property type="entry name" value="His_deacetylse_dom"/>
</dbReference>
<comment type="similarity">
    <text evidence="1">Belongs to the histone deacetylase family.</text>
</comment>
<evidence type="ECO:0000259" key="2">
    <source>
        <dbReference type="Pfam" id="PF00850"/>
    </source>
</evidence>
<evidence type="ECO:0000256" key="1">
    <source>
        <dbReference type="ARBA" id="ARBA00005947"/>
    </source>
</evidence>
<dbReference type="InterPro" id="IPR000286">
    <property type="entry name" value="HDACs"/>
</dbReference>